<evidence type="ECO:0000313" key="2">
    <source>
        <dbReference type="Proteomes" id="UP001175211"/>
    </source>
</evidence>
<proteinExistence type="predicted"/>
<evidence type="ECO:0000313" key="1">
    <source>
        <dbReference type="EMBL" id="KAK0439077.1"/>
    </source>
</evidence>
<reference evidence="1" key="1">
    <citation type="submission" date="2023-06" db="EMBL/GenBank/DDBJ databases">
        <authorList>
            <consortium name="Lawrence Berkeley National Laboratory"/>
            <person name="Ahrendt S."/>
            <person name="Sahu N."/>
            <person name="Indic B."/>
            <person name="Wong-Bajracharya J."/>
            <person name="Merenyi Z."/>
            <person name="Ke H.-M."/>
            <person name="Monk M."/>
            <person name="Kocsube S."/>
            <person name="Drula E."/>
            <person name="Lipzen A."/>
            <person name="Balint B."/>
            <person name="Henrissat B."/>
            <person name="Andreopoulos B."/>
            <person name="Martin F.M."/>
            <person name="Harder C.B."/>
            <person name="Rigling D."/>
            <person name="Ford K.L."/>
            <person name="Foster G.D."/>
            <person name="Pangilinan J."/>
            <person name="Papanicolaou A."/>
            <person name="Barry K."/>
            <person name="LaButti K."/>
            <person name="Viragh M."/>
            <person name="Koriabine M."/>
            <person name="Yan M."/>
            <person name="Riley R."/>
            <person name="Champramary S."/>
            <person name="Plett K.L."/>
            <person name="Tsai I.J."/>
            <person name="Slot J."/>
            <person name="Sipos G."/>
            <person name="Plett J."/>
            <person name="Nagy L.G."/>
            <person name="Grigoriev I.V."/>
        </authorList>
    </citation>
    <scope>NUCLEOTIDE SEQUENCE</scope>
    <source>
        <strain evidence="1">CCBAS 213</strain>
    </source>
</reference>
<accession>A0AA39JBQ4</accession>
<organism evidence="1 2">
    <name type="scientific">Armillaria tabescens</name>
    <name type="common">Ringless honey mushroom</name>
    <name type="synonym">Agaricus tabescens</name>
    <dbReference type="NCBI Taxonomy" id="1929756"/>
    <lineage>
        <taxon>Eukaryota</taxon>
        <taxon>Fungi</taxon>
        <taxon>Dikarya</taxon>
        <taxon>Basidiomycota</taxon>
        <taxon>Agaricomycotina</taxon>
        <taxon>Agaricomycetes</taxon>
        <taxon>Agaricomycetidae</taxon>
        <taxon>Agaricales</taxon>
        <taxon>Marasmiineae</taxon>
        <taxon>Physalacriaceae</taxon>
        <taxon>Desarmillaria</taxon>
    </lineage>
</organism>
<dbReference type="Proteomes" id="UP001175211">
    <property type="component" value="Unassembled WGS sequence"/>
</dbReference>
<sequence length="249" mass="27085">MPALSLDLALQVCISSPAPRPLTLPACLVPLLLPRTFMLAVVSPYTDQDPGVVLSLRSPSPILSTKSAALSSCLPSNISQHLFIRDASFPSTLPLQLSISSSYSPSPDPPLRTLFLLFSRVPPCSHSLLPFLLRAPPSTRVSIPHRLTLRDTQHPRSPRSAPSRHACPPTSRKIILYSIPPTLPSHINDIDGFLGGRHFDTASSLYLLFMDGILIVYECPRYGQQNTGDGIILYIVLDCIASSPSRQST</sequence>
<protein>
    <submittedName>
        <fullName evidence="1">Uncharacterized protein</fullName>
    </submittedName>
</protein>
<name>A0AA39JBQ4_ARMTA</name>
<dbReference type="EMBL" id="JAUEPS010000090">
    <property type="protein sequence ID" value="KAK0439077.1"/>
    <property type="molecule type" value="Genomic_DNA"/>
</dbReference>
<gene>
    <name evidence="1" type="ORF">EV420DRAFT_1202843</name>
</gene>
<dbReference type="RefSeq" id="XP_060323147.1">
    <property type="nucleotide sequence ID" value="XM_060466344.1"/>
</dbReference>
<dbReference type="AlphaFoldDB" id="A0AA39JBQ4"/>
<dbReference type="GeneID" id="85349892"/>
<keyword evidence="2" id="KW-1185">Reference proteome</keyword>
<comment type="caution">
    <text evidence="1">The sequence shown here is derived from an EMBL/GenBank/DDBJ whole genome shotgun (WGS) entry which is preliminary data.</text>
</comment>